<evidence type="ECO:0000259" key="2">
    <source>
        <dbReference type="Pfam" id="PF13456"/>
    </source>
</evidence>
<keyword evidence="1" id="KW-1133">Transmembrane helix</keyword>
<keyword evidence="1" id="KW-0472">Membrane</keyword>
<reference evidence="3" key="1">
    <citation type="submission" date="2020-06" db="EMBL/GenBank/DDBJ databases">
        <authorList>
            <person name="Li T."/>
            <person name="Hu X."/>
            <person name="Zhang T."/>
            <person name="Song X."/>
            <person name="Zhang H."/>
            <person name="Dai N."/>
            <person name="Sheng W."/>
            <person name="Hou X."/>
            <person name="Wei L."/>
        </authorList>
    </citation>
    <scope>NUCLEOTIDE SEQUENCE</scope>
    <source>
        <strain evidence="3">G01</strain>
        <tissue evidence="3">Leaf</tissue>
    </source>
</reference>
<dbReference type="Gene3D" id="3.30.420.10">
    <property type="entry name" value="Ribonuclease H-like superfamily/Ribonuclease H"/>
    <property type="match status" value="1"/>
</dbReference>
<accession>A0AAW2LES8</accession>
<dbReference type="InterPro" id="IPR044730">
    <property type="entry name" value="RNase_H-like_dom_plant"/>
</dbReference>
<name>A0AAW2LES8_9LAMI</name>
<dbReference type="PANTHER" id="PTHR47723">
    <property type="entry name" value="OS05G0353850 PROTEIN"/>
    <property type="match status" value="1"/>
</dbReference>
<dbReference type="EMBL" id="JACGWK010000014">
    <property type="protein sequence ID" value="KAL0317837.1"/>
    <property type="molecule type" value="Genomic_DNA"/>
</dbReference>
<evidence type="ECO:0000313" key="3">
    <source>
        <dbReference type="EMBL" id="KAL0317837.1"/>
    </source>
</evidence>
<reference evidence="3" key="2">
    <citation type="journal article" date="2024" name="Plant">
        <title>Genomic evolution and insights into agronomic trait innovations of Sesamum species.</title>
        <authorList>
            <person name="Miao H."/>
            <person name="Wang L."/>
            <person name="Qu L."/>
            <person name="Liu H."/>
            <person name="Sun Y."/>
            <person name="Le M."/>
            <person name="Wang Q."/>
            <person name="Wei S."/>
            <person name="Zheng Y."/>
            <person name="Lin W."/>
            <person name="Duan Y."/>
            <person name="Cao H."/>
            <person name="Xiong S."/>
            <person name="Wang X."/>
            <person name="Wei L."/>
            <person name="Li C."/>
            <person name="Ma Q."/>
            <person name="Ju M."/>
            <person name="Zhao R."/>
            <person name="Li G."/>
            <person name="Mu C."/>
            <person name="Tian Q."/>
            <person name="Mei H."/>
            <person name="Zhang T."/>
            <person name="Gao T."/>
            <person name="Zhang H."/>
        </authorList>
    </citation>
    <scope>NUCLEOTIDE SEQUENCE</scope>
    <source>
        <strain evidence="3">G01</strain>
    </source>
</reference>
<dbReference type="CDD" id="cd06222">
    <property type="entry name" value="RNase_H_like"/>
    <property type="match status" value="1"/>
</dbReference>
<gene>
    <name evidence="3" type="ORF">Sangu_2198000</name>
</gene>
<comment type="caution">
    <text evidence="3">The sequence shown here is derived from an EMBL/GenBank/DDBJ whole genome shotgun (WGS) entry which is preliminary data.</text>
</comment>
<dbReference type="Pfam" id="PF13456">
    <property type="entry name" value="RVT_3"/>
    <property type="match status" value="1"/>
</dbReference>
<dbReference type="PANTHER" id="PTHR47723:SF19">
    <property type="entry name" value="POLYNUCLEOTIDYL TRANSFERASE, RIBONUCLEASE H-LIKE SUPERFAMILY PROTEIN"/>
    <property type="match status" value="1"/>
</dbReference>
<dbReference type="AlphaFoldDB" id="A0AAW2LES8"/>
<feature type="transmembrane region" description="Helical" evidence="1">
    <location>
        <begin position="174"/>
        <end position="192"/>
    </location>
</feature>
<dbReference type="InterPro" id="IPR053151">
    <property type="entry name" value="RNase_H-like"/>
</dbReference>
<organism evidence="3">
    <name type="scientific">Sesamum angustifolium</name>
    <dbReference type="NCBI Taxonomy" id="2727405"/>
    <lineage>
        <taxon>Eukaryota</taxon>
        <taxon>Viridiplantae</taxon>
        <taxon>Streptophyta</taxon>
        <taxon>Embryophyta</taxon>
        <taxon>Tracheophyta</taxon>
        <taxon>Spermatophyta</taxon>
        <taxon>Magnoliopsida</taxon>
        <taxon>eudicotyledons</taxon>
        <taxon>Gunneridae</taxon>
        <taxon>Pentapetalae</taxon>
        <taxon>asterids</taxon>
        <taxon>lamiids</taxon>
        <taxon>Lamiales</taxon>
        <taxon>Pedaliaceae</taxon>
        <taxon>Sesamum</taxon>
    </lineage>
</organism>
<sequence>MSFNAKRIIWRVHNYLWGLQACKKNGHKWWRGDHHVATQLGLKFQRSEPEKKITIVRWRKPNNQGFKLNTDGASKGSTGLAGAGGIIRDDRGHIVVAFQEFLGIATNTYAEISAVAKGLEIAHNRGLNDIWVEMDSKVGIALIKEKYTGHWKLFPDVSALLFLDSAATGTARQIMLVLLLMQFLMLLLQLLFSKLRISGSIPFILTLL</sequence>
<dbReference type="InterPro" id="IPR036397">
    <property type="entry name" value="RNaseH_sf"/>
</dbReference>
<dbReference type="PROSITE" id="PS51257">
    <property type="entry name" value="PROKAR_LIPOPROTEIN"/>
    <property type="match status" value="1"/>
</dbReference>
<proteinExistence type="predicted"/>
<dbReference type="InterPro" id="IPR012337">
    <property type="entry name" value="RNaseH-like_sf"/>
</dbReference>
<protein>
    <recommendedName>
        <fullName evidence="2">RNase H type-1 domain-containing protein</fullName>
    </recommendedName>
</protein>
<keyword evidence="1" id="KW-0812">Transmembrane</keyword>
<dbReference type="InterPro" id="IPR002156">
    <property type="entry name" value="RNaseH_domain"/>
</dbReference>
<dbReference type="SUPFAM" id="SSF53098">
    <property type="entry name" value="Ribonuclease H-like"/>
    <property type="match status" value="1"/>
</dbReference>
<evidence type="ECO:0000256" key="1">
    <source>
        <dbReference type="SAM" id="Phobius"/>
    </source>
</evidence>
<dbReference type="GO" id="GO:0004523">
    <property type="term" value="F:RNA-DNA hybrid ribonuclease activity"/>
    <property type="evidence" value="ECO:0007669"/>
    <property type="project" value="InterPro"/>
</dbReference>
<feature type="domain" description="RNase H type-1" evidence="2">
    <location>
        <begin position="69"/>
        <end position="148"/>
    </location>
</feature>
<dbReference type="GO" id="GO:0003676">
    <property type="term" value="F:nucleic acid binding"/>
    <property type="evidence" value="ECO:0007669"/>
    <property type="project" value="InterPro"/>
</dbReference>